<sequence length="42" mass="4391">MRARNSMPWQDAAIRVCSHNGGTPGGGLPASGAKERRDPDAV</sequence>
<dbReference type="KEGG" id="hfv:R50_0109"/>
<evidence type="ECO:0000313" key="2">
    <source>
        <dbReference type="EMBL" id="CAB1127615.1"/>
    </source>
</evidence>
<evidence type="ECO:0000256" key="1">
    <source>
        <dbReference type="SAM" id="MobiDB-lite"/>
    </source>
</evidence>
<evidence type="ECO:0000313" key="3">
    <source>
        <dbReference type="Proteomes" id="UP000503399"/>
    </source>
</evidence>
<feature type="compositionally biased region" description="Basic and acidic residues" evidence="1">
    <location>
        <begin position="33"/>
        <end position="42"/>
    </location>
</feature>
<proteinExistence type="predicted"/>
<feature type="region of interest" description="Disordered" evidence="1">
    <location>
        <begin position="1"/>
        <end position="42"/>
    </location>
</feature>
<dbReference type="EMBL" id="LR778114">
    <property type="protein sequence ID" value="CAB1127615.1"/>
    <property type="molecule type" value="Genomic_DNA"/>
</dbReference>
<protein>
    <submittedName>
        <fullName evidence="2">Uncharacterized protein</fullName>
    </submittedName>
</protein>
<dbReference type="Proteomes" id="UP000503399">
    <property type="component" value="Chromosome"/>
</dbReference>
<dbReference type="AlphaFoldDB" id="A0A6F8ZCZ3"/>
<name>A0A6F8ZCZ3_9FIRM</name>
<organism evidence="2 3">
    <name type="scientific">Candidatus Hydrogenisulfobacillus filiaventi</name>
    <dbReference type="NCBI Taxonomy" id="2707344"/>
    <lineage>
        <taxon>Bacteria</taxon>
        <taxon>Bacillati</taxon>
        <taxon>Bacillota</taxon>
        <taxon>Clostridia</taxon>
        <taxon>Eubacteriales</taxon>
        <taxon>Clostridiales Family XVII. Incertae Sedis</taxon>
        <taxon>Candidatus Hydrogenisulfobacillus</taxon>
    </lineage>
</organism>
<accession>A0A6F8ZCZ3</accession>
<keyword evidence="3" id="KW-1185">Reference proteome</keyword>
<gene>
    <name evidence="2" type="ORF">R50_0109</name>
</gene>
<reference evidence="2 3" key="1">
    <citation type="submission" date="2020-02" db="EMBL/GenBank/DDBJ databases">
        <authorList>
            <person name="Hogendoorn C."/>
        </authorList>
    </citation>
    <scope>NUCLEOTIDE SEQUENCE [LARGE SCALE GENOMIC DNA]</scope>
    <source>
        <strain evidence="2">R501</strain>
    </source>
</reference>